<protein>
    <submittedName>
        <fullName evidence="1">Uncharacterized protein</fullName>
    </submittedName>
</protein>
<comment type="caution">
    <text evidence="1">The sequence shown here is derived from an EMBL/GenBank/DDBJ whole genome shotgun (WGS) entry which is preliminary data.</text>
</comment>
<keyword evidence="2" id="KW-1185">Reference proteome</keyword>
<gene>
    <name evidence="1" type="ORF">R1sor_025645</name>
</gene>
<dbReference type="EMBL" id="JBJQOH010000008">
    <property type="protein sequence ID" value="KAL3675697.1"/>
    <property type="molecule type" value="Genomic_DNA"/>
</dbReference>
<evidence type="ECO:0000313" key="1">
    <source>
        <dbReference type="EMBL" id="KAL3675697.1"/>
    </source>
</evidence>
<proteinExistence type="predicted"/>
<dbReference type="AlphaFoldDB" id="A0ABD3GBY2"/>
<organism evidence="1 2">
    <name type="scientific">Riccia sorocarpa</name>
    <dbReference type="NCBI Taxonomy" id="122646"/>
    <lineage>
        <taxon>Eukaryota</taxon>
        <taxon>Viridiplantae</taxon>
        <taxon>Streptophyta</taxon>
        <taxon>Embryophyta</taxon>
        <taxon>Marchantiophyta</taxon>
        <taxon>Marchantiopsida</taxon>
        <taxon>Marchantiidae</taxon>
        <taxon>Marchantiales</taxon>
        <taxon>Ricciaceae</taxon>
        <taxon>Riccia</taxon>
    </lineage>
</organism>
<accession>A0ABD3GBY2</accession>
<evidence type="ECO:0000313" key="2">
    <source>
        <dbReference type="Proteomes" id="UP001633002"/>
    </source>
</evidence>
<sequence>MSESISHDNVEVSKARAVYIHYDKLVKALDKWRIRRHNWIARKRGFPDEIEEFWVLLRRKKWKLERIDLTRASAVALVSFNDSLVAAQKFIRRARSPFYSAFWLLVFTTPKATRRIRKCCEAVDESMKLVLKQCQEAYDKETNSRLNGRSPDLNLRKERLHLNRLRYKMLQSNHPFVTGGDTSRLWNSSVWWELRRIHDSSFSGVTWDHFVDARTAASGGLATSSWASCSEDRTSLGTASGISEARFALLDVMDTQSRVRRW</sequence>
<reference evidence="1 2" key="1">
    <citation type="submission" date="2024-09" db="EMBL/GenBank/DDBJ databases">
        <title>Chromosome-scale assembly of Riccia sorocarpa.</title>
        <authorList>
            <person name="Paukszto L."/>
        </authorList>
    </citation>
    <scope>NUCLEOTIDE SEQUENCE [LARGE SCALE GENOMIC DNA]</scope>
    <source>
        <strain evidence="1">LP-2024</strain>
        <tissue evidence="1">Aerial parts of the thallus</tissue>
    </source>
</reference>
<name>A0ABD3GBY2_9MARC</name>
<dbReference type="Proteomes" id="UP001633002">
    <property type="component" value="Unassembled WGS sequence"/>
</dbReference>